<sequence>GGHVDVASLLVAYGANVNQAMNSGASPLYVASENGHANVATLLLANGADISQANNDGRTPLHIASQYGHANVATLLLANGADVNQTNNHGYTPLMIASYGGLSDTVRCLLDAGAKLESKIKDGKTARDYAVQQGHTNIVNILDGYLGARTRAQVAVDTGKFQEAIDALSHFIPSAGYQNATDLTLRALAHVCIGNTVAAWRDVQACIDVGKTDAFATLGEMLLKMDRLEEADGAFSTGVAINAADDRCCKGQELVQSCKDVAVLFGDTAAEDKLKTDAQVRHWLRDDAAFAHAVQHVHTHAYSMYHSNFRMKIAHAVLKMHRAVASLVSGEAQFAWNEANGCLHLGKSDVFAVMGDMLHQTNRFDDAVQAYEAGLSVNKADVVCIVGVRHVETSRTVAEAFGHESLAKIIHRLVENPKILEWLKDKENVQTLEAVQLHPFKFTASDPQLQLVLKMLQTSRKIEPPMKDVMPNEDITKEIEKSKMPLVFPTFTSLEDVTSYIMSYRTLVYTVIVSQYFVAPSTEWPLQDNYRMYSRTIGSGNHTVFHAVYGRQRSKMVVKLTHEKQELDFIDGMKQKPGHENYLVECFKWGLVNVAGYDCYMLVMECGRGNLYDQLHRLQSDRFLRLRCMEDVAKAVDFLHQHNYIHGDLKLENIVDFGPFKLIDFDHTIQMGAILPRHCTYQYCPPELAQYLRCDGPAVVASASFDVWCLGVLALKLFVKDGILVEFDGLYDETILDEIAAPGFSFQRSLLAANLSDRQLSYLSQCLEPNPAKRATSAATILKMVDMKEGVTATVAPVVVEEVKDCDLPCFWTLTIPRRRIPTGNQLRLMSCTLGMLPEPSNSGCTIQDVGDGIAVQADSVVVHLVRPFLKAMRLMVELVNFLTDEGAADGLPFPTFLSFESIDKTIQALDTIHDASTPQLAVEIELTSLVDRIETDGPTVDVARLRLDFIQVVQSFQQLSDTRTRVAELFDAIAANTPEAASSLFGYQKSKNGNLWLCPAHSCADSVSTLIFSGGWPCVWTVLTSAKSQRWKENDPRWEDETFHLAIQCEMSATSKSCSSEGHILSREMQFLALPILKASYAFLQCLVLAKSTCDLSIGHYFQYNLKKLNLAGKCLGALEAMHESVLILPTTTKCLGIFDKLNNPELDYDGAQLQMGLLRKAFFEFRSSVEIESVLKTIRQVDPRA</sequence>
<dbReference type="GO" id="GO:0005524">
    <property type="term" value="F:ATP binding"/>
    <property type="evidence" value="ECO:0007669"/>
    <property type="project" value="InterPro"/>
</dbReference>
<feature type="non-terminal residue" evidence="9">
    <location>
        <position position="1187"/>
    </location>
</feature>
<evidence type="ECO:0000256" key="4">
    <source>
        <dbReference type="ARBA" id="ARBA00034110"/>
    </source>
</evidence>
<proteinExistence type="inferred from homology"/>
<dbReference type="InterPro" id="IPR036770">
    <property type="entry name" value="Ankyrin_rpt-contain_sf"/>
</dbReference>
<comment type="subcellular location">
    <subcellularLocation>
        <location evidence="4">Postsynapse</location>
    </subcellularLocation>
</comment>
<dbReference type="GO" id="GO:0004672">
    <property type="term" value="F:protein kinase activity"/>
    <property type="evidence" value="ECO:0007669"/>
    <property type="project" value="InterPro"/>
</dbReference>
<dbReference type="InterPro" id="IPR011009">
    <property type="entry name" value="Kinase-like_dom_sf"/>
</dbReference>
<dbReference type="PROSITE" id="PS50005">
    <property type="entry name" value="TPR"/>
    <property type="match status" value="1"/>
</dbReference>
<dbReference type="Pfam" id="PF00023">
    <property type="entry name" value="Ank"/>
    <property type="match status" value="1"/>
</dbReference>
<dbReference type="PROSITE" id="PS50011">
    <property type="entry name" value="PROTEIN_KINASE_DOM"/>
    <property type="match status" value="1"/>
</dbReference>
<dbReference type="PROSITE" id="PS50297">
    <property type="entry name" value="ANK_REP_REGION"/>
    <property type="match status" value="3"/>
</dbReference>
<dbReference type="SMART" id="SM00248">
    <property type="entry name" value="ANK"/>
    <property type="match status" value="4"/>
</dbReference>
<dbReference type="PRINTS" id="PR01415">
    <property type="entry name" value="ANKYRIN"/>
</dbReference>
<dbReference type="InterPro" id="IPR050889">
    <property type="entry name" value="Dendritic_Spine_Reg/Scaffold"/>
</dbReference>
<keyword evidence="7" id="KW-0802">TPR repeat</keyword>
<dbReference type="Gene3D" id="1.10.510.10">
    <property type="entry name" value="Transferase(Phosphotransferase) domain 1"/>
    <property type="match status" value="1"/>
</dbReference>
<organism evidence="9">
    <name type="scientific">Aphanomyces stellatus</name>
    <dbReference type="NCBI Taxonomy" id="120398"/>
    <lineage>
        <taxon>Eukaryota</taxon>
        <taxon>Sar</taxon>
        <taxon>Stramenopiles</taxon>
        <taxon>Oomycota</taxon>
        <taxon>Saprolegniomycetes</taxon>
        <taxon>Saprolegniales</taxon>
        <taxon>Verrucalvaceae</taxon>
        <taxon>Aphanomyces</taxon>
    </lineage>
</organism>
<evidence type="ECO:0000256" key="1">
    <source>
        <dbReference type="ARBA" id="ARBA00022737"/>
    </source>
</evidence>
<dbReference type="PANTHER" id="PTHR24166:SF48">
    <property type="entry name" value="PROTEIN VAPYRIN"/>
    <property type="match status" value="1"/>
</dbReference>
<feature type="non-terminal residue" evidence="9">
    <location>
        <position position="1"/>
    </location>
</feature>
<feature type="repeat" description="ANK" evidence="6">
    <location>
        <begin position="23"/>
        <end position="55"/>
    </location>
</feature>
<dbReference type="Gene3D" id="1.25.40.20">
    <property type="entry name" value="Ankyrin repeat-containing domain"/>
    <property type="match status" value="2"/>
</dbReference>
<feature type="domain" description="Protein kinase" evidence="8">
    <location>
        <begin position="531"/>
        <end position="787"/>
    </location>
</feature>
<keyword evidence="1" id="KW-0677">Repeat</keyword>
<evidence type="ECO:0000259" key="8">
    <source>
        <dbReference type="PROSITE" id="PS50011"/>
    </source>
</evidence>
<evidence type="ECO:0000256" key="6">
    <source>
        <dbReference type="PROSITE-ProRule" id="PRU00023"/>
    </source>
</evidence>
<evidence type="ECO:0000256" key="7">
    <source>
        <dbReference type="PROSITE-ProRule" id="PRU00339"/>
    </source>
</evidence>
<dbReference type="SUPFAM" id="SSF48403">
    <property type="entry name" value="Ankyrin repeat"/>
    <property type="match status" value="1"/>
</dbReference>
<dbReference type="PANTHER" id="PTHR24166">
    <property type="entry name" value="ROLLING PEBBLES, ISOFORM B"/>
    <property type="match status" value="1"/>
</dbReference>
<dbReference type="Pfam" id="PF12796">
    <property type="entry name" value="Ank_2"/>
    <property type="match status" value="1"/>
</dbReference>
<evidence type="ECO:0000256" key="5">
    <source>
        <dbReference type="ARBA" id="ARBA00038259"/>
    </source>
</evidence>
<dbReference type="Gene3D" id="1.25.40.10">
    <property type="entry name" value="Tetratricopeptide repeat domain"/>
    <property type="match status" value="1"/>
</dbReference>
<dbReference type="Pfam" id="PF00069">
    <property type="entry name" value="Pkinase"/>
    <property type="match status" value="1"/>
</dbReference>
<protein>
    <recommendedName>
        <fullName evidence="8">Protein kinase domain-containing protein</fullName>
    </recommendedName>
</protein>
<feature type="repeat" description="ANK" evidence="6">
    <location>
        <begin position="89"/>
        <end position="121"/>
    </location>
</feature>
<evidence type="ECO:0000313" key="9">
    <source>
        <dbReference type="EMBL" id="KAF0708976.1"/>
    </source>
</evidence>
<evidence type="ECO:0000256" key="3">
    <source>
        <dbReference type="ARBA" id="ARBA00023043"/>
    </source>
</evidence>
<dbReference type="SMART" id="SM00220">
    <property type="entry name" value="S_TKc"/>
    <property type="match status" value="1"/>
</dbReference>
<keyword evidence="3 6" id="KW-0040">ANK repeat</keyword>
<comment type="similarity">
    <text evidence="5">Belongs to the TANC family.</text>
</comment>
<keyword evidence="2" id="KW-0770">Synapse</keyword>
<dbReference type="InterPro" id="IPR000719">
    <property type="entry name" value="Prot_kinase_dom"/>
</dbReference>
<feature type="repeat" description="ANK" evidence="6">
    <location>
        <begin position="56"/>
        <end position="88"/>
    </location>
</feature>
<dbReference type="InterPro" id="IPR019734">
    <property type="entry name" value="TPR_rpt"/>
</dbReference>
<reference evidence="9" key="1">
    <citation type="submission" date="2019-06" db="EMBL/GenBank/DDBJ databases">
        <title>Genomics analysis of Aphanomyces spp. identifies a new class of oomycete effector associated with host adaptation.</title>
        <authorList>
            <person name="Gaulin E."/>
        </authorList>
    </citation>
    <scope>NUCLEOTIDE SEQUENCE</scope>
    <source>
        <strain evidence="9">CBS 578.67</strain>
    </source>
</reference>
<dbReference type="PROSITE" id="PS50088">
    <property type="entry name" value="ANK_REPEAT"/>
    <property type="match status" value="3"/>
</dbReference>
<dbReference type="CDD" id="cd00180">
    <property type="entry name" value="PKc"/>
    <property type="match status" value="1"/>
</dbReference>
<dbReference type="SUPFAM" id="SSF56112">
    <property type="entry name" value="Protein kinase-like (PK-like)"/>
    <property type="match status" value="1"/>
</dbReference>
<dbReference type="SUPFAM" id="SSF48452">
    <property type="entry name" value="TPR-like"/>
    <property type="match status" value="1"/>
</dbReference>
<comment type="caution">
    <text evidence="9">The sequence shown here is derived from an EMBL/GenBank/DDBJ whole genome shotgun (WGS) entry which is preliminary data.</text>
</comment>
<accession>A0A6A4ZEH5</accession>
<dbReference type="SMART" id="SM00028">
    <property type="entry name" value="TPR"/>
    <property type="match status" value="2"/>
</dbReference>
<feature type="repeat" description="TPR" evidence="7">
    <location>
        <begin position="348"/>
        <end position="381"/>
    </location>
</feature>
<gene>
    <name evidence="9" type="ORF">As57867_006126</name>
</gene>
<name>A0A6A4ZEH5_9STRA</name>
<evidence type="ECO:0000256" key="2">
    <source>
        <dbReference type="ARBA" id="ARBA00023018"/>
    </source>
</evidence>
<dbReference type="InterPro" id="IPR011990">
    <property type="entry name" value="TPR-like_helical_dom_sf"/>
</dbReference>
<dbReference type="OrthoDB" id="103029at2759"/>
<dbReference type="EMBL" id="VJMH01002382">
    <property type="protein sequence ID" value="KAF0708976.1"/>
    <property type="molecule type" value="Genomic_DNA"/>
</dbReference>
<dbReference type="InterPro" id="IPR002110">
    <property type="entry name" value="Ankyrin_rpt"/>
</dbReference>
<dbReference type="AlphaFoldDB" id="A0A6A4ZEH5"/>